<feature type="transmembrane region" description="Helical" evidence="5">
    <location>
        <begin position="103"/>
        <end position="127"/>
    </location>
</feature>
<dbReference type="EMBL" id="CAUYUJ010015195">
    <property type="protein sequence ID" value="CAK0850981.1"/>
    <property type="molecule type" value="Genomic_DNA"/>
</dbReference>
<dbReference type="PANTHER" id="PTHR21576">
    <property type="entry name" value="UNCHARACTERIZED NODULIN-LIKE PROTEIN"/>
    <property type="match status" value="1"/>
</dbReference>
<dbReference type="SUPFAM" id="SSF103473">
    <property type="entry name" value="MFS general substrate transporter"/>
    <property type="match status" value="1"/>
</dbReference>
<protein>
    <recommendedName>
        <fullName evidence="8">Major facilitator superfamily (MFS) profile domain-containing protein</fullName>
    </recommendedName>
</protein>
<evidence type="ECO:0000313" key="7">
    <source>
        <dbReference type="Proteomes" id="UP001189429"/>
    </source>
</evidence>
<name>A0ABN9TXD5_9DINO</name>
<evidence type="ECO:0000313" key="6">
    <source>
        <dbReference type="EMBL" id="CAK0850981.1"/>
    </source>
</evidence>
<reference evidence="6" key="1">
    <citation type="submission" date="2023-10" db="EMBL/GenBank/DDBJ databases">
        <authorList>
            <person name="Chen Y."/>
            <person name="Shah S."/>
            <person name="Dougan E. K."/>
            <person name="Thang M."/>
            <person name="Chan C."/>
        </authorList>
    </citation>
    <scope>NUCLEOTIDE SEQUENCE [LARGE SCALE GENOMIC DNA]</scope>
</reference>
<keyword evidence="7" id="KW-1185">Reference proteome</keyword>
<keyword evidence="2 5" id="KW-0812">Transmembrane</keyword>
<evidence type="ECO:0008006" key="8">
    <source>
        <dbReference type="Google" id="ProtNLM"/>
    </source>
</evidence>
<accession>A0ABN9TXD5</accession>
<proteinExistence type="predicted"/>
<dbReference type="InterPro" id="IPR036259">
    <property type="entry name" value="MFS_trans_sf"/>
</dbReference>
<feature type="transmembrane region" description="Helical" evidence="5">
    <location>
        <begin position="44"/>
        <end position="63"/>
    </location>
</feature>
<evidence type="ECO:0000256" key="5">
    <source>
        <dbReference type="SAM" id="Phobius"/>
    </source>
</evidence>
<feature type="transmembrane region" description="Helical" evidence="5">
    <location>
        <begin position="69"/>
        <end position="91"/>
    </location>
</feature>
<organism evidence="6 7">
    <name type="scientific">Prorocentrum cordatum</name>
    <dbReference type="NCBI Taxonomy" id="2364126"/>
    <lineage>
        <taxon>Eukaryota</taxon>
        <taxon>Sar</taxon>
        <taxon>Alveolata</taxon>
        <taxon>Dinophyceae</taxon>
        <taxon>Prorocentrales</taxon>
        <taxon>Prorocentraceae</taxon>
        <taxon>Prorocentrum</taxon>
    </lineage>
</organism>
<comment type="caution">
    <text evidence="6">The sequence shown here is derived from an EMBL/GenBank/DDBJ whole genome shotgun (WGS) entry which is preliminary data.</text>
</comment>
<feature type="transmembrane region" description="Helical" evidence="5">
    <location>
        <begin position="12"/>
        <end position="32"/>
    </location>
</feature>
<evidence type="ECO:0000256" key="1">
    <source>
        <dbReference type="ARBA" id="ARBA00004141"/>
    </source>
</evidence>
<sequence length="195" mass="19839">MVDALGGGESMRAILVSLVSVANCLGRVLFGVAPDALAVGAPRALFLAANLVLMGCAQLLLSLGSLPSLVAGAALAGFSYGGFWTLSPAMLAELFGRRWIATIYNSMSLAVSSASLVFSTVLASHFYDVQSGLHPAGGGAGCTGPTCYRLTHLIMASAAGAGLVSAAVLRDRARRRRGALSPEVDLADRAAAARC</sequence>
<keyword evidence="3 5" id="KW-1133">Transmembrane helix</keyword>
<evidence type="ECO:0000256" key="4">
    <source>
        <dbReference type="ARBA" id="ARBA00023136"/>
    </source>
</evidence>
<gene>
    <name evidence="6" type="ORF">PCOR1329_LOCUS43255</name>
</gene>
<comment type="subcellular location">
    <subcellularLocation>
        <location evidence="1">Membrane</location>
        <topology evidence="1">Multi-pass membrane protein</topology>
    </subcellularLocation>
</comment>
<evidence type="ECO:0000256" key="2">
    <source>
        <dbReference type="ARBA" id="ARBA00022692"/>
    </source>
</evidence>
<keyword evidence="4 5" id="KW-0472">Membrane</keyword>
<evidence type="ECO:0000256" key="3">
    <source>
        <dbReference type="ARBA" id="ARBA00022989"/>
    </source>
</evidence>
<dbReference type="Proteomes" id="UP001189429">
    <property type="component" value="Unassembled WGS sequence"/>
</dbReference>
<dbReference type="PANTHER" id="PTHR21576:SF158">
    <property type="entry name" value="RIBOSOMAL RNA-PROCESSING PROTEIN 12-LIKE CONSERVED DOMAIN-CONTAINING PROTEIN"/>
    <property type="match status" value="1"/>
</dbReference>
<feature type="transmembrane region" description="Helical" evidence="5">
    <location>
        <begin position="150"/>
        <end position="169"/>
    </location>
</feature>
<dbReference type="Gene3D" id="1.20.1250.20">
    <property type="entry name" value="MFS general substrate transporter like domains"/>
    <property type="match status" value="1"/>
</dbReference>